<reference evidence="9 10" key="1">
    <citation type="submission" date="2016-05" db="EMBL/GenBank/DDBJ databases">
        <authorList>
            <person name="Lee J.-Y."/>
            <person name="Kim E.B."/>
            <person name="Choi Y.-J."/>
        </authorList>
    </citation>
    <scope>NUCLEOTIDE SEQUENCE [LARGE SCALE GENOMIC DNA]</scope>
    <source>
        <strain evidence="9 10">KLA006</strain>
    </source>
</reference>
<evidence type="ECO:0000313" key="8">
    <source>
        <dbReference type="EMBL" id="MSE07904.1"/>
    </source>
</evidence>
<dbReference type="RefSeq" id="WP_095759796.1">
    <property type="nucleotide sequence ID" value="NZ_JACBJR010000097.1"/>
</dbReference>
<keyword evidence="6" id="KW-0482">Metalloprotease</keyword>
<dbReference type="PANTHER" id="PTHR30471">
    <property type="entry name" value="DNA REPAIR PROTEIN RADC"/>
    <property type="match status" value="1"/>
</dbReference>
<dbReference type="InterPro" id="IPR037518">
    <property type="entry name" value="MPN"/>
</dbReference>
<comment type="caution">
    <text evidence="8">The sequence shown here is derived from an EMBL/GenBank/DDBJ whole genome shotgun (WGS) entry which is preliminary data.</text>
</comment>
<organism evidence="8 11">
    <name type="scientific">Ligilactobacillus salivarius</name>
    <dbReference type="NCBI Taxonomy" id="1624"/>
    <lineage>
        <taxon>Bacteria</taxon>
        <taxon>Bacillati</taxon>
        <taxon>Bacillota</taxon>
        <taxon>Bacilli</taxon>
        <taxon>Lactobacillales</taxon>
        <taxon>Lactobacillaceae</taxon>
        <taxon>Ligilactobacillus</taxon>
    </lineage>
</organism>
<dbReference type="Proteomes" id="UP000467635">
    <property type="component" value="Unassembled WGS sequence"/>
</dbReference>
<accession>A0A2A2WX13</accession>
<dbReference type="Proteomes" id="UP000218139">
    <property type="component" value="Unassembled WGS sequence"/>
</dbReference>
<evidence type="ECO:0000259" key="7">
    <source>
        <dbReference type="PROSITE" id="PS50249"/>
    </source>
</evidence>
<protein>
    <recommendedName>
        <fullName evidence="7">MPN domain-containing protein</fullName>
    </recommendedName>
</protein>
<dbReference type="PROSITE" id="PS50249">
    <property type="entry name" value="MPN"/>
    <property type="match status" value="1"/>
</dbReference>
<evidence type="ECO:0000313" key="11">
    <source>
        <dbReference type="Proteomes" id="UP000467635"/>
    </source>
</evidence>
<feature type="domain" description="MPN" evidence="7">
    <location>
        <begin position="36"/>
        <end position="158"/>
    </location>
</feature>
<dbReference type="Pfam" id="PF04002">
    <property type="entry name" value="RadC"/>
    <property type="match status" value="1"/>
</dbReference>
<evidence type="ECO:0000256" key="1">
    <source>
        <dbReference type="ARBA" id="ARBA00010243"/>
    </source>
</evidence>
<dbReference type="GO" id="GO:0008237">
    <property type="term" value="F:metallopeptidase activity"/>
    <property type="evidence" value="ECO:0007669"/>
    <property type="project" value="UniProtKB-KW"/>
</dbReference>
<evidence type="ECO:0000256" key="3">
    <source>
        <dbReference type="ARBA" id="ARBA00022723"/>
    </source>
</evidence>
<evidence type="ECO:0000256" key="2">
    <source>
        <dbReference type="ARBA" id="ARBA00022670"/>
    </source>
</evidence>
<dbReference type="InterPro" id="IPR001405">
    <property type="entry name" value="UPF0758"/>
</dbReference>
<dbReference type="InterPro" id="IPR025657">
    <property type="entry name" value="RadC_JAB"/>
</dbReference>
<evidence type="ECO:0000256" key="5">
    <source>
        <dbReference type="ARBA" id="ARBA00022833"/>
    </source>
</evidence>
<dbReference type="PROSITE" id="PS01302">
    <property type="entry name" value="UPF0758"/>
    <property type="match status" value="1"/>
</dbReference>
<name>A0A2A2WX13_9LACO</name>
<sequence length="159" mass="18030">MTQEEQTEYRVNHKEDIRVTEIVRLKQIKIARPDWQIYSSTQLGNKIIEEIGENSQETLLLLGLDTKNNVTVLSNLFVGGLSSATIEPRAIFQILILNNCARFIIAHNHPSGDTTPSKNDIAISNRLKKLGELMEIQLIDHIIVSDTLYTSLAEEKYLI</sequence>
<dbReference type="EMBL" id="WKKX01000113">
    <property type="protein sequence ID" value="MSE07904.1"/>
    <property type="molecule type" value="Genomic_DNA"/>
</dbReference>
<dbReference type="GO" id="GO:0046872">
    <property type="term" value="F:metal ion binding"/>
    <property type="evidence" value="ECO:0007669"/>
    <property type="project" value="UniProtKB-KW"/>
</dbReference>
<evidence type="ECO:0000313" key="9">
    <source>
        <dbReference type="EMBL" id="PAY45254.1"/>
    </source>
</evidence>
<evidence type="ECO:0000256" key="4">
    <source>
        <dbReference type="ARBA" id="ARBA00022801"/>
    </source>
</evidence>
<dbReference type="InterPro" id="IPR020891">
    <property type="entry name" value="UPF0758_CS"/>
</dbReference>
<dbReference type="EMBL" id="LXZO01000110">
    <property type="protein sequence ID" value="PAY45254.1"/>
    <property type="molecule type" value="Genomic_DNA"/>
</dbReference>
<dbReference type="GO" id="GO:0006508">
    <property type="term" value="P:proteolysis"/>
    <property type="evidence" value="ECO:0007669"/>
    <property type="project" value="UniProtKB-KW"/>
</dbReference>
<gene>
    <name evidence="9" type="ORF">A8C52_09780</name>
    <name evidence="8" type="ORF">GKC33_03990</name>
</gene>
<dbReference type="CDD" id="cd08071">
    <property type="entry name" value="MPN_DUF2466"/>
    <property type="match status" value="1"/>
</dbReference>
<dbReference type="PANTHER" id="PTHR30471:SF3">
    <property type="entry name" value="UPF0758 PROTEIN YEES-RELATED"/>
    <property type="match status" value="1"/>
</dbReference>
<evidence type="ECO:0000256" key="6">
    <source>
        <dbReference type="ARBA" id="ARBA00023049"/>
    </source>
</evidence>
<proteinExistence type="inferred from homology"/>
<keyword evidence="2" id="KW-0645">Protease</keyword>
<dbReference type="Gene3D" id="3.40.140.10">
    <property type="entry name" value="Cytidine Deaminase, domain 2"/>
    <property type="match status" value="1"/>
</dbReference>
<keyword evidence="4" id="KW-0378">Hydrolase</keyword>
<dbReference type="AlphaFoldDB" id="A0A2A2WX13"/>
<comment type="similarity">
    <text evidence="1">Belongs to the UPF0758 family.</text>
</comment>
<reference evidence="8 11" key="2">
    <citation type="submission" date="2019-11" db="EMBL/GenBank/DDBJ databases">
        <title>Draft Genome Sequence of Plant Growth-Promoting Rhizosphere-Associated Bacteria.</title>
        <authorList>
            <person name="Vasilyev I.Y."/>
            <person name="Radchenko V."/>
            <person name="Ilnitskaya E.V."/>
        </authorList>
    </citation>
    <scope>NUCLEOTIDE SEQUENCE [LARGE SCALE GENOMIC DNA]</scope>
    <source>
        <strain evidence="8 11">VRA_01-1sq_f</strain>
    </source>
</reference>
<keyword evidence="5" id="KW-0862">Zinc</keyword>
<dbReference type="SUPFAM" id="SSF102712">
    <property type="entry name" value="JAB1/MPN domain"/>
    <property type="match status" value="1"/>
</dbReference>
<keyword evidence="3" id="KW-0479">Metal-binding</keyword>
<evidence type="ECO:0000313" key="10">
    <source>
        <dbReference type="Proteomes" id="UP000218139"/>
    </source>
</evidence>